<keyword evidence="6" id="KW-1185">Reference proteome</keyword>
<name>A0A816A3T0_9BILA</name>
<dbReference type="EMBL" id="CAJNOK010056212">
    <property type="protein sequence ID" value="CAF1622031.1"/>
    <property type="molecule type" value="Genomic_DNA"/>
</dbReference>
<dbReference type="AlphaFoldDB" id="A0A816A3T0"/>
<evidence type="ECO:0000313" key="6">
    <source>
        <dbReference type="Proteomes" id="UP000663829"/>
    </source>
</evidence>
<organism evidence="2 6">
    <name type="scientific">Didymodactylos carnosus</name>
    <dbReference type="NCBI Taxonomy" id="1234261"/>
    <lineage>
        <taxon>Eukaryota</taxon>
        <taxon>Metazoa</taxon>
        <taxon>Spiralia</taxon>
        <taxon>Gnathifera</taxon>
        <taxon>Rotifera</taxon>
        <taxon>Eurotatoria</taxon>
        <taxon>Bdelloidea</taxon>
        <taxon>Philodinida</taxon>
        <taxon>Philodinidae</taxon>
        <taxon>Didymodactylos</taxon>
    </lineage>
</organism>
<evidence type="ECO:0000313" key="4">
    <source>
        <dbReference type="EMBL" id="CAF4442168.1"/>
    </source>
</evidence>
<feature type="compositionally biased region" description="Polar residues" evidence="1">
    <location>
        <begin position="15"/>
        <end position="28"/>
    </location>
</feature>
<evidence type="ECO:0000256" key="1">
    <source>
        <dbReference type="SAM" id="MobiDB-lite"/>
    </source>
</evidence>
<evidence type="ECO:0000313" key="2">
    <source>
        <dbReference type="EMBL" id="CAF1591154.1"/>
    </source>
</evidence>
<evidence type="ECO:0000313" key="3">
    <source>
        <dbReference type="EMBL" id="CAF1622031.1"/>
    </source>
</evidence>
<dbReference type="EMBL" id="CAJOBC010099848">
    <property type="protein sequence ID" value="CAF4463360.1"/>
    <property type="molecule type" value="Genomic_DNA"/>
</dbReference>
<sequence length="120" mass="13605">MTGSGGSPATRADQTEQAGNEGTGTNRWYHTGGFIIEPYYYTIKHLKYESYHRDNKIDSVIEFISEMIIVDTSNNCGVIITTMINTLLSFIFDISNNKSSLTIGQLMNLFAFKFIFYHLN</sequence>
<accession>A0A816A3T0</accession>
<feature type="region of interest" description="Disordered" evidence="1">
    <location>
        <begin position="1"/>
        <end position="29"/>
    </location>
</feature>
<dbReference type="Proteomes" id="UP000677228">
    <property type="component" value="Unassembled WGS sequence"/>
</dbReference>
<dbReference type="Proteomes" id="UP000681722">
    <property type="component" value="Unassembled WGS sequence"/>
</dbReference>
<evidence type="ECO:0000313" key="5">
    <source>
        <dbReference type="EMBL" id="CAF4463360.1"/>
    </source>
</evidence>
<dbReference type="EMBL" id="CAJNOQ010033683">
    <property type="protein sequence ID" value="CAF1591154.1"/>
    <property type="molecule type" value="Genomic_DNA"/>
</dbReference>
<dbReference type="Proteomes" id="UP000682733">
    <property type="component" value="Unassembled WGS sequence"/>
</dbReference>
<dbReference type="Proteomes" id="UP000663829">
    <property type="component" value="Unassembled WGS sequence"/>
</dbReference>
<dbReference type="EMBL" id="CAJOBA010081167">
    <property type="protein sequence ID" value="CAF4442168.1"/>
    <property type="molecule type" value="Genomic_DNA"/>
</dbReference>
<proteinExistence type="predicted"/>
<protein>
    <submittedName>
        <fullName evidence="2">Uncharacterized protein</fullName>
    </submittedName>
</protein>
<comment type="caution">
    <text evidence="2">The sequence shown here is derived from an EMBL/GenBank/DDBJ whole genome shotgun (WGS) entry which is preliminary data.</text>
</comment>
<reference evidence="2" key="1">
    <citation type="submission" date="2021-02" db="EMBL/GenBank/DDBJ databases">
        <authorList>
            <person name="Nowell W R."/>
        </authorList>
    </citation>
    <scope>NUCLEOTIDE SEQUENCE</scope>
</reference>
<gene>
    <name evidence="2" type="ORF">GPM918_LOCUS41770</name>
    <name evidence="3" type="ORF">OVA965_LOCUS43255</name>
    <name evidence="5" type="ORF">SRO942_LOCUS42879</name>
    <name evidence="4" type="ORF">TMI583_LOCUS45439</name>
</gene>